<dbReference type="SUPFAM" id="SSF47384">
    <property type="entry name" value="Homodimeric domain of signal transducing histidine kinase"/>
    <property type="match status" value="1"/>
</dbReference>
<evidence type="ECO:0000256" key="3">
    <source>
        <dbReference type="ARBA" id="ARBA00012438"/>
    </source>
</evidence>
<evidence type="ECO:0000313" key="18">
    <source>
        <dbReference type="Proteomes" id="UP000253570"/>
    </source>
</evidence>
<name>A0A368DI57_9PROT</name>
<dbReference type="Pfam" id="PF00512">
    <property type="entry name" value="HisKA"/>
    <property type="match status" value="1"/>
</dbReference>
<evidence type="ECO:0000259" key="15">
    <source>
        <dbReference type="PROSITE" id="PS50109"/>
    </source>
</evidence>
<dbReference type="EC" id="2.7.13.3" evidence="3"/>
<dbReference type="Gene3D" id="6.10.340.10">
    <property type="match status" value="1"/>
</dbReference>
<dbReference type="SMART" id="SM00388">
    <property type="entry name" value="HisKA"/>
    <property type="match status" value="1"/>
</dbReference>
<dbReference type="InterPro" id="IPR005467">
    <property type="entry name" value="His_kinase_dom"/>
</dbReference>
<gene>
    <name evidence="17" type="ORF">DBW71_06535</name>
</gene>
<feature type="transmembrane region" description="Helical" evidence="14">
    <location>
        <begin position="97"/>
        <end position="118"/>
    </location>
</feature>
<feature type="domain" description="HAMP" evidence="16">
    <location>
        <begin position="322"/>
        <end position="376"/>
    </location>
</feature>
<comment type="subcellular location">
    <subcellularLocation>
        <location evidence="2">Cell membrane</location>
        <topology evidence="2">Multi-pass membrane protein</topology>
    </subcellularLocation>
</comment>
<dbReference type="Gene3D" id="3.30.565.10">
    <property type="entry name" value="Histidine kinase-like ATPase, C-terminal domain"/>
    <property type="match status" value="1"/>
</dbReference>
<dbReference type="Pfam" id="PF19312">
    <property type="entry name" value="NtrY_N"/>
    <property type="match status" value="1"/>
</dbReference>
<evidence type="ECO:0000256" key="7">
    <source>
        <dbReference type="ARBA" id="ARBA00022692"/>
    </source>
</evidence>
<dbReference type="GO" id="GO:0005524">
    <property type="term" value="F:ATP binding"/>
    <property type="evidence" value="ECO:0007669"/>
    <property type="project" value="UniProtKB-KW"/>
</dbReference>
<dbReference type="Pfam" id="PF02518">
    <property type="entry name" value="HATPase_c"/>
    <property type="match status" value="1"/>
</dbReference>
<dbReference type="PANTHER" id="PTHR43065:SF10">
    <property type="entry name" value="PEROXIDE STRESS-ACTIVATED HISTIDINE KINASE MAK3"/>
    <property type="match status" value="1"/>
</dbReference>
<protein>
    <recommendedName>
        <fullName evidence="3">histidine kinase</fullName>
        <ecNumber evidence="3">2.7.13.3</ecNumber>
    </recommendedName>
</protein>
<dbReference type="SUPFAM" id="SSF158472">
    <property type="entry name" value="HAMP domain-like"/>
    <property type="match status" value="1"/>
</dbReference>
<dbReference type="PROSITE" id="PS50109">
    <property type="entry name" value="HIS_KIN"/>
    <property type="match status" value="1"/>
</dbReference>
<dbReference type="CDD" id="cd00082">
    <property type="entry name" value="HisKA"/>
    <property type="match status" value="1"/>
</dbReference>
<keyword evidence="9 17" id="KW-0418">Kinase</keyword>
<keyword evidence="11 14" id="KW-1133">Transmembrane helix</keyword>
<dbReference type="InterPro" id="IPR036097">
    <property type="entry name" value="HisK_dim/P_sf"/>
</dbReference>
<dbReference type="InterPro" id="IPR045671">
    <property type="entry name" value="NtrY-like_N"/>
</dbReference>
<dbReference type="EMBL" id="QOQD01000025">
    <property type="protein sequence ID" value="RCL71522.1"/>
    <property type="molecule type" value="Genomic_DNA"/>
</dbReference>
<organism evidence="17 18">
    <name type="scientific">PS1 clade bacterium</name>
    <dbReference type="NCBI Taxonomy" id="2175152"/>
    <lineage>
        <taxon>Bacteria</taxon>
        <taxon>Pseudomonadati</taxon>
        <taxon>Pseudomonadota</taxon>
        <taxon>Alphaproteobacteria</taxon>
        <taxon>PS1 clade</taxon>
    </lineage>
</organism>
<dbReference type="Gene3D" id="1.10.287.130">
    <property type="match status" value="1"/>
</dbReference>
<evidence type="ECO:0000256" key="8">
    <source>
        <dbReference type="ARBA" id="ARBA00022741"/>
    </source>
</evidence>
<comment type="caution">
    <text evidence="17">The sequence shown here is derived from an EMBL/GenBank/DDBJ whole genome shotgun (WGS) entry which is preliminary data.</text>
</comment>
<keyword evidence="12" id="KW-0902">Two-component regulatory system</keyword>
<evidence type="ECO:0000256" key="13">
    <source>
        <dbReference type="ARBA" id="ARBA00023136"/>
    </source>
</evidence>
<comment type="catalytic activity">
    <reaction evidence="1">
        <text>ATP + protein L-histidine = ADP + protein N-phospho-L-histidine.</text>
        <dbReference type="EC" id="2.7.13.3"/>
    </reaction>
</comment>
<dbReference type="CDD" id="cd06225">
    <property type="entry name" value="HAMP"/>
    <property type="match status" value="1"/>
</dbReference>
<keyword evidence="8" id="KW-0547">Nucleotide-binding</keyword>
<evidence type="ECO:0000256" key="14">
    <source>
        <dbReference type="SAM" id="Phobius"/>
    </source>
</evidence>
<dbReference type="SUPFAM" id="SSF55874">
    <property type="entry name" value="ATPase domain of HSP90 chaperone/DNA topoisomerase II/histidine kinase"/>
    <property type="match status" value="1"/>
</dbReference>
<keyword evidence="10" id="KW-0067">ATP-binding</keyword>
<dbReference type="PRINTS" id="PR00344">
    <property type="entry name" value="BCTRLSENSOR"/>
</dbReference>
<dbReference type="SMART" id="SM00387">
    <property type="entry name" value="HATPase_c"/>
    <property type="match status" value="1"/>
</dbReference>
<keyword evidence="4" id="KW-1003">Cell membrane</keyword>
<dbReference type="GO" id="GO:0000155">
    <property type="term" value="F:phosphorelay sensor kinase activity"/>
    <property type="evidence" value="ECO:0007669"/>
    <property type="project" value="InterPro"/>
</dbReference>
<dbReference type="InterPro" id="IPR017232">
    <property type="entry name" value="NtrY"/>
</dbReference>
<evidence type="ECO:0000256" key="1">
    <source>
        <dbReference type="ARBA" id="ARBA00000085"/>
    </source>
</evidence>
<dbReference type="PIRSF" id="PIRSF037532">
    <property type="entry name" value="STHK_NtrY"/>
    <property type="match status" value="1"/>
</dbReference>
<dbReference type="PANTHER" id="PTHR43065">
    <property type="entry name" value="SENSOR HISTIDINE KINASE"/>
    <property type="match status" value="1"/>
</dbReference>
<feature type="transmembrane region" description="Helical" evidence="14">
    <location>
        <begin position="55"/>
        <end position="76"/>
    </location>
</feature>
<proteinExistence type="predicted"/>
<evidence type="ECO:0000256" key="11">
    <source>
        <dbReference type="ARBA" id="ARBA00022989"/>
    </source>
</evidence>
<reference evidence="17 18" key="1">
    <citation type="journal article" date="2018" name="Microbiome">
        <title>Fine metagenomic profile of the Mediterranean stratified and mixed water columns revealed by assembly and recruitment.</title>
        <authorList>
            <person name="Haro-Moreno J.M."/>
            <person name="Lopez-Perez M."/>
            <person name="De La Torre J.R."/>
            <person name="Picazo A."/>
            <person name="Camacho A."/>
            <person name="Rodriguez-Valera F."/>
        </authorList>
    </citation>
    <scope>NUCLEOTIDE SEQUENCE [LARGE SCALE GENOMIC DNA]</scope>
    <source>
        <strain evidence="17">MED-G57</strain>
    </source>
</reference>
<dbReference type="InterPro" id="IPR035965">
    <property type="entry name" value="PAS-like_dom_sf"/>
</dbReference>
<evidence type="ECO:0000256" key="10">
    <source>
        <dbReference type="ARBA" id="ARBA00022840"/>
    </source>
</evidence>
<evidence type="ECO:0000256" key="6">
    <source>
        <dbReference type="ARBA" id="ARBA00022679"/>
    </source>
</evidence>
<keyword evidence="6" id="KW-0808">Transferase</keyword>
<feature type="transmembrane region" description="Helical" evidence="14">
    <location>
        <begin position="24"/>
        <end position="43"/>
    </location>
</feature>
<dbReference type="GO" id="GO:0005886">
    <property type="term" value="C:plasma membrane"/>
    <property type="evidence" value="ECO:0007669"/>
    <property type="project" value="UniProtKB-SubCell"/>
</dbReference>
<evidence type="ECO:0000256" key="4">
    <source>
        <dbReference type="ARBA" id="ARBA00022475"/>
    </source>
</evidence>
<keyword evidence="7 14" id="KW-0812">Transmembrane</keyword>
<feature type="transmembrane region" description="Helical" evidence="14">
    <location>
        <begin position="299"/>
        <end position="321"/>
    </location>
</feature>
<evidence type="ECO:0000256" key="5">
    <source>
        <dbReference type="ARBA" id="ARBA00022553"/>
    </source>
</evidence>
<dbReference type="Gene3D" id="3.30.450.20">
    <property type="entry name" value="PAS domain"/>
    <property type="match status" value="1"/>
</dbReference>
<feature type="domain" description="Histidine kinase" evidence="15">
    <location>
        <begin position="511"/>
        <end position="732"/>
    </location>
</feature>
<dbReference type="Proteomes" id="UP000253570">
    <property type="component" value="Unassembled WGS sequence"/>
</dbReference>
<keyword evidence="13 14" id="KW-0472">Membrane</keyword>
<keyword evidence="5" id="KW-0597">Phosphoprotein</keyword>
<dbReference type="SUPFAM" id="SSF55785">
    <property type="entry name" value="PYP-like sensor domain (PAS domain)"/>
    <property type="match status" value="1"/>
</dbReference>
<dbReference type="PROSITE" id="PS50885">
    <property type="entry name" value="HAMP"/>
    <property type="match status" value="1"/>
</dbReference>
<evidence type="ECO:0000256" key="2">
    <source>
        <dbReference type="ARBA" id="ARBA00004651"/>
    </source>
</evidence>
<dbReference type="InterPro" id="IPR003594">
    <property type="entry name" value="HATPase_dom"/>
</dbReference>
<dbReference type="SMART" id="SM00304">
    <property type="entry name" value="HAMP"/>
    <property type="match status" value="1"/>
</dbReference>
<dbReference type="AlphaFoldDB" id="A0A368DI57"/>
<evidence type="ECO:0000256" key="12">
    <source>
        <dbReference type="ARBA" id="ARBA00023012"/>
    </source>
</evidence>
<sequence>MTNYLDSTRLISPLKSFLVRRGEILFNFIILVTAVFLITFTWLTLTGQVFIPSNTIIFLLFAVNTVFILMMVLLIISRFSQILLARKKNVAGSSLQIKLITLFGFVSALPALVVAVLATVTLDRGLDKWFSDRTKSMLEKSNIVANSYLREHSNNLRAEIDAMKSDLGRAVIIYEDNISNFADFFLKQVKLRKLSGAYIINSDGDILINTSTPDYELGYSVPSTLSYNRAVEGDIIIFKPNDYNMVSAFALLEEFNNAYLLIYKRVDPIVINHLKQLELTTSDYKNLENRRFNTQVTFALQYVGFSLIFLTVAIWFSIFFANRLSAPIAKLIYASKKISDGNLDINIDNQSKIDNDMYNLVDTFNNMTTDLKSQRENLISNNLLLDERNKFTEAVLSGITSCVISIDSNGNIQIANSSACNFFKKELNQILGVNIIDIMPQFSDILIKAYKSKDNIDEYTTINIKDENRSLHIKITKEEKSRKSSMVIAFDDVTELVDAQRTSVWADVARRIAHEIKNPLTPIQLSAERLKRKYMSQIKDDVDIFEDCTDTIIRQVGDLGKIVDEFSAFAKMPTATMSNFDICDTIRQAVLLQRITFESIDIKLNIPDNEIYLNFDRRLVSQAIINLIKNSSESIFDNHKNDNLGQITINLIDGKDMVTIQIIDNGSGFLTDEKEKLLEPYYTTREMGTGIGLSMVKNIMEAHEGMINLDNKISEDGSLGGAIVEISISKLLPNNSEKING</sequence>
<evidence type="ECO:0000259" key="16">
    <source>
        <dbReference type="PROSITE" id="PS50885"/>
    </source>
</evidence>
<dbReference type="InterPro" id="IPR036890">
    <property type="entry name" value="HATPase_C_sf"/>
</dbReference>
<evidence type="ECO:0000256" key="9">
    <source>
        <dbReference type="ARBA" id="ARBA00022777"/>
    </source>
</evidence>
<evidence type="ECO:0000313" key="17">
    <source>
        <dbReference type="EMBL" id="RCL71522.1"/>
    </source>
</evidence>
<dbReference type="InterPro" id="IPR004358">
    <property type="entry name" value="Sig_transdc_His_kin-like_C"/>
</dbReference>
<dbReference type="InterPro" id="IPR003661">
    <property type="entry name" value="HisK_dim/P_dom"/>
</dbReference>
<accession>A0A368DI57</accession>
<dbReference type="InterPro" id="IPR003660">
    <property type="entry name" value="HAMP_dom"/>
</dbReference>